<reference evidence="1" key="1">
    <citation type="submission" date="2022-04" db="EMBL/GenBank/DDBJ databases">
        <title>Genome of the entomopathogenic fungus Entomophthora muscae.</title>
        <authorList>
            <person name="Elya C."/>
            <person name="Lovett B.R."/>
            <person name="Lee E."/>
            <person name="Macias A.M."/>
            <person name="Hajek A.E."/>
            <person name="De Bivort B.L."/>
            <person name="Kasson M.T."/>
            <person name="De Fine Licht H.H."/>
            <person name="Stajich J.E."/>
        </authorList>
    </citation>
    <scope>NUCLEOTIDE SEQUENCE</scope>
    <source>
        <strain evidence="1">Berkeley</strain>
    </source>
</reference>
<sequence length="261" mass="29581">MDSPNSIPPSTPLTTNFYHPEPYSGGLSSANPVDVENLKTLANKRIATFAHLHRVLEGKSHYFNTITILREDIQALYENARLKKRSLQYFTLGSSLGPIVDINHPMDFAKALSCLLVEYEGYLTSDSGKSKRRPFFRKSRAPDESSGNSPSTTPDPTDFINLEIKNVPFELDYLQVFFALCNIVCVVYHKIVDNMRIPVPPSYIEQMYKVDVKFKKIIQTVTKELDGVARVSIKEELSAIDPLISQKSGYQFEDWDSMSME</sequence>
<evidence type="ECO:0000313" key="2">
    <source>
        <dbReference type="Proteomes" id="UP001165960"/>
    </source>
</evidence>
<organism evidence="1 2">
    <name type="scientific">Entomophthora muscae</name>
    <dbReference type="NCBI Taxonomy" id="34485"/>
    <lineage>
        <taxon>Eukaryota</taxon>
        <taxon>Fungi</taxon>
        <taxon>Fungi incertae sedis</taxon>
        <taxon>Zoopagomycota</taxon>
        <taxon>Entomophthoromycotina</taxon>
        <taxon>Entomophthoromycetes</taxon>
        <taxon>Entomophthorales</taxon>
        <taxon>Entomophthoraceae</taxon>
        <taxon>Entomophthora</taxon>
    </lineage>
</organism>
<keyword evidence="2" id="KW-1185">Reference proteome</keyword>
<protein>
    <submittedName>
        <fullName evidence="1">Uncharacterized protein</fullName>
    </submittedName>
</protein>
<dbReference type="EMBL" id="QTSX02005723">
    <property type="protein sequence ID" value="KAJ9058441.1"/>
    <property type="molecule type" value="Genomic_DNA"/>
</dbReference>
<dbReference type="Proteomes" id="UP001165960">
    <property type="component" value="Unassembled WGS sequence"/>
</dbReference>
<evidence type="ECO:0000313" key="1">
    <source>
        <dbReference type="EMBL" id="KAJ9058441.1"/>
    </source>
</evidence>
<gene>
    <name evidence="1" type="ORF">DSO57_1012241</name>
</gene>
<comment type="caution">
    <text evidence="1">The sequence shown here is derived from an EMBL/GenBank/DDBJ whole genome shotgun (WGS) entry which is preliminary data.</text>
</comment>
<name>A0ACC2S7R9_9FUNG</name>
<accession>A0ACC2S7R9</accession>
<proteinExistence type="predicted"/>